<organism evidence="2 3">
    <name type="scientific">Prochlorococcus marinus (strain MIT 9303)</name>
    <dbReference type="NCBI Taxonomy" id="59922"/>
    <lineage>
        <taxon>Bacteria</taxon>
        <taxon>Bacillati</taxon>
        <taxon>Cyanobacteriota</taxon>
        <taxon>Cyanophyceae</taxon>
        <taxon>Synechococcales</taxon>
        <taxon>Prochlorococcaceae</taxon>
        <taxon>Prochlorococcus</taxon>
    </lineage>
</organism>
<proteinExistence type="predicted"/>
<protein>
    <submittedName>
        <fullName evidence="2">Possible Transaldolase</fullName>
    </submittedName>
</protein>
<evidence type="ECO:0000313" key="3">
    <source>
        <dbReference type="Proteomes" id="UP000002274"/>
    </source>
</evidence>
<gene>
    <name evidence="2" type="ordered locus">P9303_18751</name>
</gene>
<keyword evidence="1" id="KW-1133">Transmembrane helix</keyword>
<accession>A2CAV7</accession>
<reference evidence="2 3" key="1">
    <citation type="journal article" date="2007" name="PLoS Genet.">
        <title>Patterns and implications of gene gain and loss in the evolution of Prochlorococcus.</title>
        <authorList>
            <person name="Kettler G.C."/>
            <person name="Martiny A.C."/>
            <person name="Huang K."/>
            <person name="Zucker J."/>
            <person name="Coleman M.L."/>
            <person name="Rodrigue S."/>
            <person name="Chen F."/>
            <person name="Lapidus A."/>
            <person name="Ferriera S."/>
            <person name="Johnson J."/>
            <person name="Steglich C."/>
            <person name="Church G.M."/>
            <person name="Richardson P."/>
            <person name="Chisholm S.W."/>
        </authorList>
    </citation>
    <scope>NUCLEOTIDE SEQUENCE [LARGE SCALE GENOMIC DNA]</scope>
    <source>
        <strain evidence="2 3">MIT 9303</strain>
    </source>
</reference>
<dbReference type="HOGENOM" id="CLU_2303470_0_0_3"/>
<dbReference type="EMBL" id="CP000554">
    <property type="protein sequence ID" value="ABM78617.1"/>
    <property type="molecule type" value="Genomic_DNA"/>
</dbReference>
<evidence type="ECO:0000256" key="1">
    <source>
        <dbReference type="SAM" id="Phobius"/>
    </source>
</evidence>
<sequence>MMQAAQLKVFLAKLKSEPLMQSQLTAEGADIVSTAKVASLFIDSNESTTETVVELSDQEIKDQIIDALSKRNNPSISPIIIWAALLTVLLILVGVFLNLKY</sequence>
<feature type="transmembrane region" description="Helical" evidence="1">
    <location>
        <begin position="79"/>
        <end position="99"/>
    </location>
</feature>
<evidence type="ECO:0000313" key="2">
    <source>
        <dbReference type="EMBL" id="ABM78617.1"/>
    </source>
</evidence>
<dbReference type="KEGG" id="pmf:P9303_18751"/>
<keyword evidence="1" id="KW-0812">Transmembrane</keyword>
<dbReference type="Proteomes" id="UP000002274">
    <property type="component" value="Chromosome"/>
</dbReference>
<name>A2CAV7_PROM3</name>
<keyword evidence="1" id="KW-0472">Membrane</keyword>
<dbReference type="AlphaFoldDB" id="A2CAV7"/>